<accession>A0A6P1BN71</accession>
<dbReference type="Pfam" id="PF12071">
    <property type="entry name" value="DUF3551"/>
    <property type="match status" value="1"/>
</dbReference>
<sequence>MQGRSWGYPGNCQFSTYRQCQATASGTYAHCAINPTYAFEHGWRPR</sequence>
<dbReference type="Proteomes" id="UP000468531">
    <property type="component" value="Unassembled WGS sequence"/>
</dbReference>
<name>A0A6P1BN71_9BRAD</name>
<dbReference type="InterPro" id="IPR021937">
    <property type="entry name" value="DUF3551"/>
</dbReference>
<evidence type="ECO:0000313" key="2">
    <source>
        <dbReference type="Proteomes" id="UP000468531"/>
    </source>
</evidence>
<reference evidence="1 2" key="1">
    <citation type="journal article" date="2020" name="Arch. Microbiol.">
        <title>Bradyrhizobium uaiense sp. nov., a new highly efficient cowpea symbiont.</title>
        <authorList>
            <person name="Cabral Michel D."/>
            <person name="Azarias Guimaraes A."/>
            <person name="Martins da Costa E."/>
            <person name="Soares de Carvalho T."/>
            <person name="Balsanelli E."/>
            <person name="Willems A."/>
            <person name="Maltempi de Souza E."/>
            <person name="de Souza Moreira F.M."/>
        </authorList>
    </citation>
    <scope>NUCLEOTIDE SEQUENCE [LARGE SCALE GENOMIC DNA]</scope>
    <source>
        <strain evidence="1 2">UFLA 03-164</strain>
    </source>
</reference>
<protein>
    <submittedName>
        <fullName evidence="1">DUF3551 domain-containing protein</fullName>
    </submittedName>
</protein>
<organism evidence="1 2">
    <name type="scientific">Bradyrhizobium uaiense</name>
    <dbReference type="NCBI Taxonomy" id="2594946"/>
    <lineage>
        <taxon>Bacteria</taxon>
        <taxon>Pseudomonadati</taxon>
        <taxon>Pseudomonadota</taxon>
        <taxon>Alphaproteobacteria</taxon>
        <taxon>Hyphomicrobiales</taxon>
        <taxon>Nitrobacteraceae</taxon>
        <taxon>Bradyrhizobium</taxon>
    </lineage>
</organism>
<comment type="caution">
    <text evidence="1">The sequence shown here is derived from an EMBL/GenBank/DDBJ whole genome shotgun (WGS) entry which is preliminary data.</text>
</comment>
<dbReference type="AlphaFoldDB" id="A0A6P1BN71"/>
<proteinExistence type="predicted"/>
<keyword evidence="2" id="KW-1185">Reference proteome</keyword>
<gene>
    <name evidence="1" type="ORF">FNJ47_30320</name>
</gene>
<evidence type="ECO:0000313" key="1">
    <source>
        <dbReference type="EMBL" id="NEU99997.1"/>
    </source>
</evidence>
<dbReference type="EMBL" id="VKHP01000155">
    <property type="protein sequence ID" value="NEU99997.1"/>
    <property type="molecule type" value="Genomic_DNA"/>
</dbReference>